<comment type="caution">
    <text evidence="2">The sequence shown here is derived from an EMBL/GenBank/DDBJ whole genome shotgun (WGS) entry which is preliminary data.</text>
</comment>
<dbReference type="RefSeq" id="WP_075614269.1">
    <property type="nucleotide sequence ID" value="NZ_JACIED010000003.1"/>
</dbReference>
<organism evidence="2 3">
    <name type="scientific">Allorhizobium taibaishanense</name>
    <dbReference type="NCBI Taxonomy" id="887144"/>
    <lineage>
        <taxon>Bacteria</taxon>
        <taxon>Pseudomonadati</taxon>
        <taxon>Pseudomonadota</taxon>
        <taxon>Alphaproteobacteria</taxon>
        <taxon>Hyphomicrobiales</taxon>
        <taxon>Rhizobiaceae</taxon>
        <taxon>Rhizobium/Agrobacterium group</taxon>
        <taxon>Allorhizobium</taxon>
    </lineage>
</organism>
<dbReference type="EMBL" id="JACIED010000003">
    <property type="protein sequence ID" value="MBB4008453.1"/>
    <property type="molecule type" value="Genomic_DNA"/>
</dbReference>
<accession>A0A1Q9A732</accession>
<proteinExistence type="predicted"/>
<dbReference type="EMBL" id="MKIN01000021">
    <property type="protein sequence ID" value="OLP50378.1"/>
    <property type="molecule type" value="Genomic_DNA"/>
</dbReference>
<gene>
    <name evidence="2" type="ORF">BJF91_13845</name>
    <name evidence="1" type="ORF">GGQ71_002733</name>
</gene>
<reference evidence="2 3" key="1">
    <citation type="submission" date="2016-09" db="EMBL/GenBank/DDBJ databases">
        <title>Rhizobium oryziradicis sp. nov., isolated from the root of rice.</title>
        <authorList>
            <person name="Zhao J."/>
            <person name="Zhang X."/>
        </authorList>
    </citation>
    <scope>NUCLEOTIDE SEQUENCE [LARGE SCALE GENOMIC DNA]</scope>
    <source>
        <strain evidence="2 3">14971</strain>
    </source>
</reference>
<protein>
    <submittedName>
        <fullName evidence="2">Twin-arginine translocation pathway signal</fullName>
    </submittedName>
</protein>
<evidence type="ECO:0000313" key="1">
    <source>
        <dbReference type="EMBL" id="MBB4008453.1"/>
    </source>
</evidence>
<dbReference type="Proteomes" id="UP000544107">
    <property type="component" value="Unassembled WGS sequence"/>
</dbReference>
<dbReference type="AlphaFoldDB" id="A0A1Q9A732"/>
<keyword evidence="3" id="KW-1185">Reference proteome</keyword>
<evidence type="ECO:0000313" key="2">
    <source>
        <dbReference type="EMBL" id="OLP50378.1"/>
    </source>
</evidence>
<evidence type="ECO:0000313" key="4">
    <source>
        <dbReference type="Proteomes" id="UP000544107"/>
    </source>
</evidence>
<sequence>MATLYEDKRGLSRRDVLKSGTIGAALIISGQAVICPEAAWALESQALKPETMATLIKLARDIYPHDRLADRFYAIAVKGQDQLAQRDATHKTLVEDGVADLDKRAGAGGYAAIGWEKDRIAILHDIEKTPFFQAVRGDLVVSLYNQKEIWPIFGYEGESYSKGGYINRGFNDLEWL</sequence>
<dbReference type="OrthoDB" id="4929908at2"/>
<name>A0A1Q9A732_9HYPH</name>
<dbReference type="PROSITE" id="PS51318">
    <property type="entry name" value="TAT"/>
    <property type="match status" value="1"/>
</dbReference>
<dbReference type="STRING" id="887144.BJF91_13845"/>
<reference evidence="1 4" key="2">
    <citation type="submission" date="2020-08" db="EMBL/GenBank/DDBJ databases">
        <title>Genomic Encyclopedia of Type Strains, Phase IV (KMG-IV): sequencing the most valuable type-strain genomes for metagenomic binning, comparative biology and taxonomic classification.</title>
        <authorList>
            <person name="Goeker M."/>
        </authorList>
    </citation>
    <scope>NUCLEOTIDE SEQUENCE [LARGE SCALE GENOMIC DNA]</scope>
    <source>
        <strain evidence="1 4">DSM 100021</strain>
    </source>
</reference>
<dbReference type="Proteomes" id="UP000185598">
    <property type="component" value="Unassembled WGS sequence"/>
</dbReference>
<evidence type="ECO:0000313" key="3">
    <source>
        <dbReference type="Proteomes" id="UP000185598"/>
    </source>
</evidence>
<dbReference type="InterPro" id="IPR006311">
    <property type="entry name" value="TAT_signal"/>
</dbReference>